<dbReference type="InterPro" id="IPR039448">
    <property type="entry name" value="Beta_helix"/>
</dbReference>
<dbReference type="Pfam" id="PF13229">
    <property type="entry name" value="Beta_helix"/>
    <property type="match status" value="1"/>
</dbReference>
<dbReference type="KEGG" id="blq:L21SP5_02995"/>
<evidence type="ECO:0000259" key="1">
    <source>
        <dbReference type="Pfam" id="PF13229"/>
    </source>
</evidence>
<evidence type="ECO:0008006" key="5">
    <source>
        <dbReference type="Google" id="ProtNLM"/>
    </source>
</evidence>
<dbReference type="STRING" id="1307839.L21SP5_02995"/>
<feature type="domain" description="Secretion system C-terminal sorting" evidence="2">
    <location>
        <begin position="1371"/>
        <end position="1438"/>
    </location>
</feature>
<organism evidence="3 4">
    <name type="scientific">Salinivirga cyanobacteriivorans</name>
    <dbReference type="NCBI Taxonomy" id="1307839"/>
    <lineage>
        <taxon>Bacteria</taxon>
        <taxon>Pseudomonadati</taxon>
        <taxon>Bacteroidota</taxon>
        <taxon>Bacteroidia</taxon>
        <taxon>Bacteroidales</taxon>
        <taxon>Salinivirgaceae</taxon>
        <taxon>Salinivirga</taxon>
    </lineage>
</organism>
<sequence length="1441" mass="160819">MKALFIFIIVLVTTVNAFSQLSGSYTIGASGDYGTFNEAVEALSTQGISAAVTFNVEPGIYDEQVVIPEITGASAANNITFQSTTTDSTDVELTYASTVGDSSFVVKFDTTQYITLRYITIKSESHVYNNNVVEISNSPDIHFYNCQFIGSIKEENNYNYSYHLIISDEVDTNCNNLRIEDSYFYGGYYATIQTGKSESEKTANAVITGNIFHNQVYGGVELNNYSDASINTNLFTGSPSYSAIECDHCFNVDIEANEILANSPTGTTVDMNTGIYLYYPAQIDIRRNTISNFAVYGIQIYYGDDDGTINPRISNNFISGDGEGLSISYSDYYEIYHNSVYSTGKCLRLESDETVVKNNVFYNYADGQVLSTYSDFHNIDFDYNDYYTEGTQLASWKGTDCATLNDLQTTSGQDANSISENPEFLSADDLHTSSLNLNGAALAGLESVDIDGETRDGSNPDMGADEFTPLTYNLAMIDVVLPSDCDLSPAEQVHIKLVNRGTANYGSVPVKYTLDGGATYISETISQAVNSGDTVEYTFANTVDMTTPDEYVCTAIVEQPDDELPDDDSITRASLSFGSINSYPFLDDLEENNSYFFKLSANSDADVFVSSGAANESDYGLQFTYKSGGHLHDWQGGDTPDSTQLWIENAYFHGFATSCNVDISGMTNPALQFDMKIHVESYSKQAWFRVLTDGTTELVDVEGVKEYHVTQATPFETKVFELNQLSTDNFELTFQSCVRSWPYIAVDNIIIGEKPVVELGANQITCEGAPIVFDAGAGAGYKYAWFKEGRADTLVKTQTYETDVEGTYFVHVYSGAGIISRDTVSLFVNPSYSFVEDAEICDSETLEWHGQVYDETGTYYDSLQTEEGCDSIFTLNLTVNPTYTYTETYAICDNDSLLWHEDYYKEPGIYYDSLFTVDGCDSVYVLQLDNNPTFLDEQSATICGNDSLLWRVSYYNETGTYYDSLQSISGCDSVYVLDLLVNPTYSFYESSTICDNDSLLWRGDYYKNAGTYYDSLVTINSCDSVYVLDLFVNPAFFSSEAYTICSNDSLLWHDNYYSETGFYYDSLLSIEGCDSVIMLDLTVNPAYEFIEASAICDTDSVLWRGDYFKTTGIYFDSLTTVLACDSVFVLDLTVNSTFYNEQVYTICSDDSVFWQNNYYSETGIYYDSLVTQHGCDSVYMLDLTVNPAYHYLETTSICDNDSVFWQGNYYFDAGTYYDSHTTTLGCDSVYELHVTENPTYEYYDSEFICNGDSIFWHGSYLTEQGDYFDEYTTVLGCDSVYNLFLEVHTIDTSVDVTDNVLTANATGSVIYQWFDCNTGFSVGFNQVFEVTESGTYAVALDQYGCRDTSSCYTIILDGVEHYDAVSGTYHIYPNPAQESVTIEGILIYEIKVQDMRGKIVTTKNYAGKSKANMDISSYQPGAYIFQINTGKYIISKLVFIE</sequence>
<dbReference type="InterPro" id="IPR011050">
    <property type="entry name" value="Pectin_lyase_fold/virulence"/>
</dbReference>
<dbReference type="Proteomes" id="UP000064893">
    <property type="component" value="Chromosome"/>
</dbReference>
<dbReference type="SMART" id="SM00710">
    <property type="entry name" value="PbH1"/>
    <property type="match status" value="6"/>
</dbReference>
<dbReference type="InterPro" id="IPR026444">
    <property type="entry name" value="Secre_tail"/>
</dbReference>
<dbReference type="NCBIfam" id="TIGR04183">
    <property type="entry name" value="Por_Secre_tail"/>
    <property type="match status" value="1"/>
</dbReference>
<evidence type="ECO:0000313" key="3">
    <source>
        <dbReference type="EMBL" id="ALO16615.1"/>
    </source>
</evidence>
<evidence type="ECO:0000259" key="2">
    <source>
        <dbReference type="Pfam" id="PF18962"/>
    </source>
</evidence>
<proteinExistence type="predicted"/>
<dbReference type="InterPro" id="IPR006626">
    <property type="entry name" value="PbH1"/>
</dbReference>
<name>A0A0S2I2Y8_9BACT</name>
<dbReference type="Pfam" id="PF18962">
    <property type="entry name" value="Por_Secre_tail"/>
    <property type="match status" value="1"/>
</dbReference>
<dbReference type="InterPro" id="IPR012334">
    <property type="entry name" value="Pectin_lyas_fold"/>
</dbReference>
<evidence type="ECO:0000313" key="4">
    <source>
        <dbReference type="Proteomes" id="UP000064893"/>
    </source>
</evidence>
<dbReference type="OrthoDB" id="9770276at2"/>
<accession>A0A0S2I2Y8</accession>
<reference evidence="3 4" key="1">
    <citation type="submission" date="2015-11" db="EMBL/GenBank/DDBJ databases">
        <title>Description and complete genome sequence of a novel strain predominating in hypersaline microbial mats and representing a new family of the Bacteriodetes phylum.</title>
        <authorList>
            <person name="Spring S."/>
            <person name="Bunk B."/>
            <person name="Sproer C."/>
            <person name="Klenk H.-P."/>
        </authorList>
    </citation>
    <scope>NUCLEOTIDE SEQUENCE [LARGE SCALE GENOMIC DNA]</scope>
    <source>
        <strain evidence="3 4">L21-Spi-D4</strain>
    </source>
</reference>
<keyword evidence="4" id="KW-1185">Reference proteome</keyword>
<protein>
    <recommendedName>
        <fullName evidence="5">Secretion system C-terminal sorting domain-containing protein</fullName>
    </recommendedName>
</protein>
<feature type="domain" description="Right handed beta helix" evidence="1">
    <location>
        <begin position="242"/>
        <end position="387"/>
    </location>
</feature>
<dbReference type="Gene3D" id="2.160.20.10">
    <property type="entry name" value="Single-stranded right-handed beta-helix, Pectin lyase-like"/>
    <property type="match status" value="1"/>
</dbReference>
<dbReference type="RefSeq" id="WP_057953972.1">
    <property type="nucleotide sequence ID" value="NZ_CP013118.1"/>
</dbReference>
<dbReference type="EMBL" id="CP013118">
    <property type="protein sequence ID" value="ALO16615.1"/>
    <property type="molecule type" value="Genomic_DNA"/>
</dbReference>
<gene>
    <name evidence="3" type="ORF">L21SP5_02995</name>
</gene>
<dbReference type="SUPFAM" id="SSF51126">
    <property type="entry name" value="Pectin lyase-like"/>
    <property type="match status" value="1"/>
</dbReference>